<dbReference type="AlphaFoldDB" id="I3SCJ0"/>
<sequence>MLPHQNPTILLGQFHPIFLGQFILGQFLSIN</sequence>
<accession>I3SCJ0</accession>
<evidence type="ECO:0000313" key="1">
    <source>
        <dbReference type="EMBL" id="AFK37982.1"/>
    </source>
</evidence>
<proteinExistence type="evidence at transcript level"/>
<name>I3SCJ0_MEDTR</name>
<organism evidence="1">
    <name type="scientific">Medicago truncatula</name>
    <name type="common">Barrel medic</name>
    <name type="synonym">Medicago tribuloides</name>
    <dbReference type="NCBI Taxonomy" id="3880"/>
    <lineage>
        <taxon>Eukaryota</taxon>
        <taxon>Viridiplantae</taxon>
        <taxon>Streptophyta</taxon>
        <taxon>Embryophyta</taxon>
        <taxon>Tracheophyta</taxon>
        <taxon>Spermatophyta</taxon>
        <taxon>Magnoliopsida</taxon>
        <taxon>eudicotyledons</taxon>
        <taxon>Gunneridae</taxon>
        <taxon>Pentapetalae</taxon>
        <taxon>rosids</taxon>
        <taxon>fabids</taxon>
        <taxon>Fabales</taxon>
        <taxon>Fabaceae</taxon>
        <taxon>Papilionoideae</taxon>
        <taxon>50 kb inversion clade</taxon>
        <taxon>NPAAA clade</taxon>
        <taxon>Hologalegina</taxon>
        <taxon>IRL clade</taxon>
        <taxon>Trifolieae</taxon>
        <taxon>Medicago</taxon>
    </lineage>
</organism>
<reference evidence="1" key="1">
    <citation type="submission" date="2012-05" db="EMBL/GenBank/DDBJ databases">
        <authorList>
            <person name="Krishnakumar V."/>
            <person name="Cheung F."/>
            <person name="Xiao Y."/>
            <person name="Chan A."/>
            <person name="Moskal W.A."/>
            <person name="Town C.D."/>
        </authorList>
    </citation>
    <scope>NUCLEOTIDE SEQUENCE</scope>
</reference>
<protein>
    <submittedName>
        <fullName evidence="1">Uncharacterized protein</fullName>
    </submittedName>
</protein>
<dbReference type="EMBL" id="BT138187">
    <property type="protein sequence ID" value="AFK37982.1"/>
    <property type="molecule type" value="mRNA"/>
</dbReference>